<dbReference type="Proteomes" id="UP000478052">
    <property type="component" value="Unassembled WGS sequence"/>
</dbReference>
<reference evidence="1 2" key="1">
    <citation type="submission" date="2019-08" db="EMBL/GenBank/DDBJ databases">
        <title>Whole genome of Aphis craccivora.</title>
        <authorList>
            <person name="Voronova N.V."/>
            <person name="Shulinski R.S."/>
            <person name="Bandarenka Y.V."/>
            <person name="Zhorov D.G."/>
            <person name="Warner D."/>
        </authorList>
    </citation>
    <scope>NUCLEOTIDE SEQUENCE [LARGE SCALE GENOMIC DNA]</scope>
    <source>
        <strain evidence="1">180601</strain>
        <tissue evidence="1">Whole Body</tissue>
    </source>
</reference>
<organism evidence="1 2">
    <name type="scientific">Aphis craccivora</name>
    <name type="common">Cowpea aphid</name>
    <dbReference type="NCBI Taxonomy" id="307492"/>
    <lineage>
        <taxon>Eukaryota</taxon>
        <taxon>Metazoa</taxon>
        <taxon>Ecdysozoa</taxon>
        <taxon>Arthropoda</taxon>
        <taxon>Hexapoda</taxon>
        <taxon>Insecta</taxon>
        <taxon>Pterygota</taxon>
        <taxon>Neoptera</taxon>
        <taxon>Paraneoptera</taxon>
        <taxon>Hemiptera</taxon>
        <taxon>Sternorrhyncha</taxon>
        <taxon>Aphidomorpha</taxon>
        <taxon>Aphidoidea</taxon>
        <taxon>Aphididae</taxon>
        <taxon>Aphidini</taxon>
        <taxon>Aphis</taxon>
        <taxon>Aphis</taxon>
    </lineage>
</organism>
<evidence type="ECO:0000313" key="2">
    <source>
        <dbReference type="Proteomes" id="UP000478052"/>
    </source>
</evidence>
<dbReference type="OrthoDB" id="10436038at2759"/>
<protein>
    <submittedName>
        <fullName evidence="1">Zinc finger BED domain-containing protein 4-like</fullName>
    </submittedName>
</protein>
<dbReference type="AlphaFoldDB" id="A0A6G0VJQ9"/>
<comment type="caution">
    <text evidence="1">The sequence shown here is derived from an EMBL/GenBank/DDBJ whole genome shotgun (WGS) entry which is preliminary data.</text>
</comment>
<proteinExistence type="predicted"/>
<accession>A0A6G0VJQ9</accession>
<dbReference type="EMBL" id="VUJU01016452">
    <property type="protein sequence ID" value="KAF0688942.1"/>
    <property type="molecule type" value="Genomic_DNA"/>
</dbReference>
<evidence type="ECO:0000313" key="1">
    <source>
        <dbReference type="EMBL" id="KAF0688942.1"/>
    </source>
</evidence>
<keyword evidence="2" id="KW-1185">Reference proteome</keyword>
<name>A0A6G0VJQ9_APHCR</name>
<gene>
    <name evidence="1" type="ORF">FWK35_00036106</name>
</gene>
<sequence length="86" mass="10035">MVTQLTHDTEDYIRDKTNVTLENNLDIENMDSSMPVPIRLLLESFDGTSRLHNSVDVRNYWEKQKNSKPELYKLVQLLLNVSVTQV</sequence>